<name>A0A5C5X8Q6_9PLAN</name>
<accession>A0A5C5X8Q6</accession>
<sequence>MLSPLMLNLKFLSPIGLSLLIVLSVTSSAYSQDREANEQLLDLNGDAIAVVDIHLEPLTAEWLAQMVLASESGITDEDRKLLTEHIQKHLDRLKELNITQFQFALLPVVPRISGMNQMVTLAIPMSDSTSAQSLLQKFESGNPLPFLIDSRSKPRVVDNLVILDNPSRATSPSSSAAGDRSSKLSRALAGNSSPISLVIVPSKEQLRVVRELGILPKETIDLFAQLESVRVTVDESTTEVSVSCRFDAKTNLNQEQAGLIIKDIQSTLGSVLNVSSEVSGDPEVSSQAIQFRLNQMAGQPPILAQIFGNLTKVAKKLNVMNRLKQIGLAMHTFYDKYGSFPPSASYNDAGQPLLSWRVHLLPFLDQQELYEQFHLDEPWDSEHNSQLINQIPDVFQPESLALSLSGRTTFCVPVGESTIFNGKTGVTFPEITDGTSNTVMVVNVPNSEAVVWTQPTDLKVDVEDLHAAIFGNRDSARALFGDGSARVLPAKLDNEALRAYFTRNGREVINYD</sequence>
<feature type="domain" description="DUF1559" evidence="1">
    <location>
        <begin position="320"/>
        <end position="390"/>
    </location>
</feature>
<proteinExistence type="predicted"/>
<dbReference type="Proteomes" id="UP000317243">
    <property type="component" value="Unassembled WGS sequence"/>
</dbReference>
<dbReference type="PANTHER" id="PTHR30093:SF2">
    <property type="entry name" value="TYPE II SECRETION SYSTEM PROTEIN H"/>
    <property type="match status" value="1"/>
</dbReference>
<evidence type="ECO:0000313" key="2">
    <source>
        <dbReference type="EMBL" id="TWT59099.1"/>
    </source>
</evidence>
<dbReference type="Pfam" id="PF07596">
    <property type="entry name" value="SBP_bac_10"/>
    <property type="match status" value="1"/>
</dbReference>
<dbReference type="RefSeq" id="WP_146509876.1">
    <property type="nucleotide sequence ID" value="NZ_SIHI01000001.1"/>
</dbReference>
<evidence type="ECO:0000259" key="1">
    <source>
        <dbReference type="Pfam" id="PF07596"/>
    </source>
</evidence>
<keyword evidence="3" id="KW-1185">Reference proteome</keyword>
<comment type="caution">
    <text evidence="2">The sequence shown here is derived from an EMBL/GenBank/DDBJ whole genome shotgun (WGS) entry which is preliminary data.</text>
</comment>
<dbReference type="PANTHER" id="PTHR30093">
    <property type="entry name" value="GENERAL SECRETION PATHWAY PROTEIN G"/>
    <property type="match status" value="1"/>
</dbReference>
<protein>
    <recommendedName>
        <fullName evidence="1">DUF1559 domain-containing protein</fullName>
    </recommendedName>
</protein>
<gene>
    <name evidence="2" type="ORF">KOR42_24880</name>
</gene>
<dbReference type="OrthoDB" id="285651at2"/>
<organism evidence="2 3">
    <name type="scientific">Thalassoglobus neptunius</name>
    <dbReference type="NCBI Taxonomy" id="1938619"/>
    <lineage>
        <taxon>Bacteria</taxon>
        <taxon>Pseudomonadati</taxon>
        <taxon>Planctomycetota</taxon>
        <taxon>Planctomycetia</taxon>
        <taxon>Planctomycetales</taxon>
        <taxon>Planctomycetaceae</taxon>
        <taxon>Thalassoglobus</taxon>
    </lineage>
</organism>
<dbReference type="InterPro" id="IPR011453">
    <property type="entry name" value="DUF1559"/>
</dbReference>
<evidence type="ECO:0000313" key="3">
    <source>
        <dbReference type="Proteomes" id="UP000317243"/>
    </source>
</evidence>
<dbReference type="AlphaFoldDB" id="A0A5C5X8Q6"/>
<dbReference type="EMBL" id="SIHI01000001">
    <property type="protein sequence ID" value="TWT59099.1"/>
    <property type="molecule type" value="Genomic_DNA"/>
</dbReference>
<reference evidence="2 3" key="1">
    <citation type="submission" date="2019-02" db="EMBL/GenBank/DDBJ databases">
        <title>Deep-cultivation of Planctomycetes and their phenomic and genomic characterization uncovers novel biology.</title>
        <authorList>
            <person name="Wiegand S."/>
            <person name="Jogler M."/>
            <person name="Boedeker C."/>
            <person name="Pinto D."/>
            <person name="Vollmers J."/>
            <person name="Rivas-Marin E."/>
            <person name="Kohn T."/>
            <person name="Peeters S.H."/>
            <person name="Heuer A."/>
            <person name="Rast P."/>
            <person name="Oberbeckmann S."/>
            <person name="Bunk B."/>
            <person name="Jeske O."/>
            <person name="Meyerdierks A."/>
            <person name="Storesund J.E."/>
            <person name="Kallscheuer N."/>
            <person name="Luecker S."/>
            <person name="Lage O.M."/>
            <person name="Pohl T."/>
            <person name="Merkel B.J."/>
            <person name="Hornburger P."/>
            <person name="Mueller R.-W."/>
            <person name="Bruemmer F."/>
            <person name="Labrenz M."/>
            <person name="Spormann A.M."/>
            <person name="Op Den Camp H."/>
            <person name="Overmann J."/>
            <person name="Amann R."/>
            <person name="Jetten M.S.M."/>
            <person name="Mascher T."/>
            <person name="Medema M.H."/>
            <person name="Devos D.P."/>
            <person name="Kaster A.-K."/>
            <person name="Ovreas L."/>
            <person name="Rohde M."/>
            <person name="Galperin M.Y."/>
            <person name="Jogler C."/>
        </authorList>
    </citation>
    <scope>NUCLEOTIDE SEQUENCE [LARGE SCALE GENOMIC DNA]</scope>
    <source>
        <strain evidence="2 3">KOR42</strain>
    </source>
</reference>